<dbReference type="GO" id="GO:0060090">
    <property type="term" value="F:molecular adaptor activity"/>
    <property type="evidence" value="ECO:0007669"/>
    <property type="project" value="TreeGrafter"/>
</dbReference>
<protein>
    <submittedName>
        <fullName evidence="3">Uncharacterized protein</fullName>
    </submittedName>
</protein>
<proteinExistence type="predicted"/>
<accession>A0A8H5H9S6</accession>
<dbReference type="GO" id="GO:0072380">
    <property type="term" value="C:TRC complex"/>
    <property type="evidence" value="ECO:0007669"/>
    <property type="project" value="TreeGrafter"/>
</dbReference>
<dbReference type="AlphaFoldDB" id="A0A8H5H9S6"/>
<dbReference type="PANTHER" id="PTHR45831">
    <property type="entry name" value="LD24721P"/>
    <property type="match status" value="1"/>
</dbReference>
<dbReference type="Proteomes" id="UP000518752">
    <property type="component" value="Unassembled WGS sequence"/>
</dbReference>
<dbReference type="InterPro" id="IPR011990">
    <property type="entry name" value="TPR-like_helical_dom_sf"/>
</dbReference>
<organism evidence="3 4">
    <name type="scientific">Collybiopsis confluens</name>
    <dbReference type="NCBI Taxonomy" id="2823264"/>
    <lineage>
        <taxon>Eukaryota</taxon>
        <taxon>Fungi</taxon>
        <taxon>Dikarya</taxon>
        <taxon>Basidiomycota</taxon>
        <taxon>Agaricomycotina</taxon>
        <taxon>Agaricomycetes</taxon>
        <taxon>Agaricomycetidae</taxon>
        <taxon>Agaricales</taxon>
        <taxon>Marasmiineae</taxon>
        <taxon>Omphalotaceae</taxon>
        <taxon>Collybiopsis</taxon>
    </lineage>
</organism>
<reference evidence="3 4" key="1">
    <citation type="journal article" date="2020" name="ISME J.">
        <title>Uncovering the hidden diversity of litter-decomposition mechanisms in mushroom-forming fungi.</title>
        <authorList>
            <person name="Floudas D."/>
            <person name="Bentzer J."/>
            <person name="Ahren D."/>
            <person name="Johansson T."/>
            <person name="Persson P."/>
            <person name="Tunlid A."/>
        </authorList>
    </citation>
    <scope>NUCLEOTIDE SEQUENCE [LARGE SCALE GENOMIC DNA]</scope>
    <source>
        <strain evidence="3 4">CBS 406.79</strain>
    </source>
</reference>
<gene>
    <name evidence="3" type="ORF">D9757_007654</name>
</gene>
<evidence type="ECO:0000313" key="4">
    <source>
        <dbReference type="Proteomes" id="UP000518752"/>
    </source>
</evidence>
<sequence length="167" mass="18643">MKIPPPSIPAQLKPEAEGLLCEGNRLYDRNDFGGAVEAYTQGLVFDPKSGVLYAHRAKAYLGWTRASSLTEMRPQKEICDLRLEYKLQAVKDAHRATDLEPKWATSWMRIAEALKALLAEEDSVNATPAVKDELTRIKIVNGIRAALENGALFTKCTYSELCYVLNE</sequence>
<dbReference type="InterPro" id="IPR047150">
    <property type="entry name" value="SGT"/>
</dbReference>
<comment type="caution">
    <text evidence="3">The sequence shown here is derived from an EMBL/GenBank/DDBJ whole genome shotgun (WGS) entry which is preliminary data.</text>
</comment>
<dbReference type="SUPFAM" id="SSF48452">
    <property type="entry name" value="TPR-like"/>
    <property type="match status" value="1"/>
</dbReference>
<name>A0A8H5H9S6_9AGAR</name>
<evidence type="ECO:0000256" key="2">
    <source>
        <dbReference type="ARBA" id="ARBA00022803"/>
    </source>
</evidence>
<dbReference type="GO" id="GO:0016020">
    <property type="term" value="C:membrane"/>
    <property type="evidence" value="ECO:0007669"/>
    <property type="project" value="TreeGrafter"/>
</dbReference>
<evidence type="ECO:0000313" key="3">
    <source>
        <dbReference type="EMBL" id="KAF5379347.1"/>
    </source>
</evidence>
<keyword evidence="4" id="KW-1185">Reference proteome</keyword>
<dbReference type="OrthoDB" id="2423701at2759"/>
<dbReference type="EMBL" id="JAACJN010000070">
    <property type="protein sequence ID" value="KAF5379347.1"/>
    <property type="molecule type" value="Genomic_DNA"/>
</dbReference>
<keyword evidence="1" id="KW-0677">Repeat</keyword>
<evidence type="ECO:0000256" key="1">
    <source>
        <dbReference type="ARBA" id="ARBA00022737"/>
    </source>
</evidence>
<keyword evidence="2" id="KW-0802">TPR repeat</keyword>
<dbReference type="GO" id="GO:0006620">
    <property type="term" value="P:post-translational protein targeting to endoplasmic reticulum membrane"/>
    <property type="evidence" value="ECO:0007669"/>
    <property type="project" value="TreeGrafter"/>
</dbReference>
<dbReference type="PANTHER" id="PTHR45831:SF2">
    <property type="entry name" value="LD24721P"/>
    <property type="match status" value="1"/>
</dbReference>
<dbReference type="Gene3D" id="1.25.40.10">
    <property type="entry name" value="Tetratricopeptide repeat domain"/>
    <property type="match status" value="1"/>
</dbReference>